<organism evidence="4 6">
    <name type="scientific">Adineta steineri</name>
    <dbReference type="NCBI Taxonomy" id="433720"/>
    <lineage>
        <taxon>Eukaryota</taxon>
        <taxon>Metazoa</taxon>
        <taxon>Spiralia</taxon>
        <taxon>Gnathifera</taxon>
        <taxon>Rotifera</taxon>
        <taxon>Eurotatoria</taxon>
        <taxon>Bdelloidea</taxon>
        <taxon>Adinetida</taxon>
        <taxon>Adinetidae</taxon>
        <taxon>Adineta</taxon>
    </lineage>
</organism>
<dbReference type="PANTHER" id="PTHR11927">
    <property type="entry name" value="GALACTOSIDE 2-L-FUCOSYLTRANSFERASE"/>
    <property type="match status" value="1"/>
</dbReference>
<dbReference type="GO" id="GO:0005975">
    <property type="term" value="P:carbohydrate metabolic process"/>
    <property type="evidence" value="ECO:0007669"/>
    <property type="project" value="InterPro"/>
</dbReference>
<proteinExistence type="inferred from homology"/>
<evidence type="ECO:0000313" key="5">
    <source>
        <dbReference type="EMBL" id="CAF3812686.1"/>
    </source>
</evidence>
<dbReference type="AlphaFoldDB" id="A0A814JY12"/>
<accession>A0A814JY12</accession>
<comment type="caution">
    <text evidence="4">The sequence shown here is derived from an EMBL/GenBank/DDBJ whole genome shotgun (WGS) entry which is preliminary data.</text>
</comment>
<evidence type="ECO:0000313" key="6">
    <source>
        <dbReference type="Proteomes" id="UP000663860"/>
    </source>
</evidence>
<keyword evidence="1 3" id="KW-0328">Glycosyltransferase</keyword>
<dbReference type="Proteomes" id="UP000663868">
    <property type="component" value="Unassembled WGS sequence"/>
</dbReference>
<comment type="similarity">
    <text evidence="3">Belongs to the glycosyltransferase 11 family.</text>
</comment>
<dbReference type="CDD" id="cd11301">
    <property type="entry name" value="Fut1_Fut2_like"/>
    <property type="match status" value="1"/>
</dbReference>
<keyword evidence="2 3" id="KW-0808">Transferase</keyword>
<dbReference type="EC" id="2.4.1.-" evidence="3"/>
<dbReference type="Pfam" id="PF01531">
    <property type="entry name" value="Glyco_transf_11"/>
    <property type="match status" value="1"/>
</dbReference>
<dbReference type="UniPathway" id="UPA00378"/>
<evidence type="ECO:0000256" key="3">
    <source>
        <dbReference type="RuleBase" id="RU363129"/>
    </source>
</evidence>
<evidence type="ECO:0000256" key="2">
    <source>
        <dbReference type="ARBA" id="ARBA00022679"/>
    </source>
</evidence>
<comment type="subcellular location">
    <subcellularLocation>
        <location evidence="3">Golgi apparatus</location>
        <location evidence="3">Golgi stack membrane</location>
        <topology evidence="3">Single-pass type II membrane protein</topology>
    </subcellularLocation>
</comment>
<name>A0A814JY12_9BILA</name>
<gene>
    <name evidence="4" type="ORF">IZO911_LOCUS19957</name>
    <name evidence="5" type="ORF">KXQ929_LOCUS17718</name>
</gene>
<evidence type="ECO:0000256" key="1">
    <source>
        <dbReference type="ARBA" id="ARBA00022676"/>
    </source>
</evidence>
<reference evidence="4" key="1">
    <citation type="submission" date="2021-02" db="EMBL/GenBank/DDBJ databases">
        <authorList>
            <person name="Nowell W R."/>
        </authorList>
    </citation>
    <scope>NUCLEOTIDE SEQUENCE</scope>
</reference>
<dbReference type="EMBL" id="CAJNOE010000204">
    <property type="protein sequence ID" value="CAF1044081.1"/>
    <property type="molecule type" value="Genomic_DNA"/>
</dbReference>
<evidence type="ECO:0000313" key="4">
    <source>
        <dbReference type="EMBL" id="CAF1044081.1"/>
    </source>
</evidence>
<keyword evidence="3" id="KW-0325">Glycoprotein</keyword>
<keyword evidence="3" id="KW-0812">Transmembrane</keyword>
<dbReference type="GO" id="GO:0008107">
    <property type="term" value="F:galactoside 2-alpha-L-fucosyltransferase activity"/>
    <property type="evidence" value="ECO:0007669"/>
    <property type="project" value="InterPro"/>
</dbReference>
<keyword evidence="3" id="KW-0735">Signal-anchor</keyword>
<dbReference type="InterPro" id="IPR002516">
    <property type="entry name" value="Glyco_trans_11"/>
</dbReference>
<comment type="pathway">
    <text evidence="3">Protein modification; protein glycosylation.</text>
</comment>
<dbReference type="GO" id="GO:0032580">
    <property type="term" value="C:Golgi cisterna membrane"/>
    <property type="evidence" value="ECO:0007669"/>
    <property type="project" value="UniProtKB-SubCell"/>
</dbReference>
<sequence length="297" mass="34744">MFKFASAYGLARFHRCKFYLDEPYMKILNATFTINITFLNILKSEYLTLSGIGYRDNTACHYSQKLMLPNSIRYLELTGYWQAYRYFINYTDELRQQFTFRPNIIQTIAPFILQELKGRILCQPTCIHQNQSNIKLENIETTVKNQLDLKNKLRELPFTLVGIHWRRGDMMRPNKQAYGHTVSSFIYLQKAMNYFLEKYTNVLFIVTSDEKNYCKNIFSNNSKVIITPNKFTGEQDLAMLTVCQHTIVTSGTFGWFAAYLAGGDILYDKLSPAKNSGLERDCPPSQYYPPEFIPMRR</sequence>
<dbReference type="PANTHER" id="PTHR11927:SF9">
    <property type="entry name" value="L-FUCOSYLTRANSFERASE"/>
    <property type="match status" value="1"/>
</dbReference>
<dbReference type="Proteomes" id="UP000663860">
    <property type="component" value="Unassembled WGS sequence"/>
</dbReference>
<keyword evidence="3" id="KW-0333">Golgi apparatus</keyword>
<dbReference type="EMBL" id="CAJOBB010001125">
    <property type="protein sequence ID" value="CAF3812686.1"/>
    <property type="molecule type" value="Genomic_DNA"/>
</dbReference>
<protein>
    <recommendedName>
        <fullName evidence="3">L-Fucosyltransferase</fullName>
        <ecNumber evidence="3">2.4.1.-</ecNumber>
    </recommendedName>
</protein>